<dbReference type="Pfam" id="PF00753">
    <property type="entry name" value="Lactamase_B"/>
    <property type="match status" value="1"/>
</dbReference>
<dbReference type="InterPro" id="IPR001279">
    <property type="entry name" value="Metallo-B-lactamas"/>
</dbReference>
<evidence type="ECO:0000259" key="2">
    <source>
        <dbReference type="SMART" id="SM00849"/>
    </source>
</evidence>
<dbReference type="InterPro" id="IPR036866">
    <property type="entry name" value="RibonucZ/Hydroxyglut_hydro"/>
</dbReference>
<dbReference type="Gene3D" id="3.60.15.10">
    <property type="entry name" value="Ribonuclease Z/Hydroxyacylglutathione hydrolase-like"/>
    <property type="match status" value="1"/>
</dbReference>
<feature type="domain" description="Metallo-beta-lactamase" evidence="2">
    <location>
        <begin position="39"/>
        <end position="252"/>
    </location>
</feature>
<dbReference type="RefSeq" id="WP_201078500.1">
    <property type="nucleotide sequence ID" value="NZ_CP067420.1"/>
</dbReference>
<reference evidence="3" key="1">
    <citation type="submission" date="2021-02" db="EMBL/GenBank/DDBJ databases">
        <title>Skermanella TT6 skin isolate.</title>
        <authorList>
            <person name="Lee K."/>
            <person name="Ganzorig M."/>
        </authorList>
    </citation>
    <scope>NUCLEOTIDE SEQUENCE</scope>
    <source>
        <strain evidence="3">TT6</strain>
    </source>
</reference>
<sequence length="297" mass="32250">MAEQIPLSPNASAVDPELDSARGDKTHQIAPDLAYRRLGIVNVVFWGRPGAGDRQWVLIDAGIPGTKGMITGAAGERFGPGARPSAIVMTHGHFDHIGALEDLAREWDVPVYAHPLEHPYLNGRASYPPGDPSVGGGAMAALARFYPRGPVDVGGRLRAFPEDGTIPEMPGWRWLHTPGHSVGHVSLWRETDRTIVAGDAFVTTGQESAYAVAVQRAEMHGPPTYYTVEWDKAKRSVARLAALDPDLVVTGHGEPMKGPEMRTALYRLAEEFDRVAVPKQGRYLDHPARAEDGSAYR</sequence>
<dbReference type="InterPro" id="IPR050855">
    <property type="entry name" value="NDM-1-like"/>
</dbReference>
<dbReference type="CDD" id="cd07721">
    <property type="entry name" value="yflN-like_MBL-fold"/>
    <property type="match status" value="1"/>
</dbReference>
<evidence type="ECO:0000313" key="3">
    <source>
        <dbReference type="EMBL" id="QQP91017.1"/>
    </source>
</evidence>
<keyword evidence="4" id="KW-1185">Reference proteome</keyword>
<dbReference type="SMART" id="SM00849">
    <property type="entry name" value="Lactamase_B"/>
    <property type="match status" value="1"/>
</dbReference>
<dbReference type="SUPFAM" id="SSF56281">
    <property type="entry name" value="Metallo-hydrolase/oxidoreductase"/>
    <property type="match status" value="1"/>
</dbReference>
<dbReference type="PANTHER" id="PTHR42951:SF17">
    <property type="entry name" value="METALLO-BETA-LACTAMASE DOMAIN-CONTAINING PROTEIN"/>
    <property type="match status" value="1"/>
</dbReference>
<gene>
    <name evidence="3" type="ORF">IGS68_07300</name>
</gene>
<evidence type="ECO:0000256" key="1">
    <source>
        <dbReference type="SAM" id="MobiDB-lite"/>
    </source>
</evidence>
<organism evidence="3 4">
    <name type="scientific">Skermanella cutis</name>
    <dbReference type="NCBI Taxonomy" id="2775420"/>
    <lineage>
        <taxon>Bacteria</taxon>
        <taxon>Pseudomonadati</taxon>
        <taxon>Pseudomonadota</taxon>
        <taxon>Alphaproteobacteria</taxon>
        <taxon>Rhodospirillales</taxon>
        <taxon>Azospirillaceae</taxon>
        <taxon>Skermanella</taxon>
    </lineage>
</organism>
<proteinExistence type="predicted"/>
<protein>
    <submittedName>
        <fullName evidence="3">MBL fold metallo-hydrolase</fullName>
    </submittedName>
</protein>
<evidence type="ECO:0000313" key="4">
    <source>
        <dbReference type="Proteomes" id="UP000595197"/>
    </source>
</evidence>
<dbReference type="EMBL" id="CP067420">
    <property type="protein sequence ID" value="QQP91017.1"/>
    <property type="molecule type" value="Genomic_DNA"/>
</dbReference>
<name>A0ABX7BA18_9PROT</name>
<accession>A0ABX7BA18</accession>
<feature type="region of interest" description="Disordered" evidence="1">
    <location>
        <begin position="1"/>
        <end position="24"/>
    </location>
</feature>
<dbReference type="PANTHER" id="PTHR42951">
    <property type="entry name" value="METALLO-BETA-LACTAMASE DOMAIN-CONTAINING"/>
    <property type="match status" value="1"/>
</dbReference>
<dbReference type="Proteomes" id="UP000595197">
    <property type="component" value="Chromosome"/>
</dbReference>